<dbReference type="EMBL" id="JBEHCU010006757">
    <property type="protein sequence ID" value="KAL1396285.1"/>
    <property type="molecule type" value="Genomic_DNA"/>
</dbReference>
<dbReference type="Pfam" id="PF00201">
    <property type="entry name" value="UDPGT"/>
    <property type="match status" value="1"/>
</dbReference>
<feature type="transmembrane region" description="Helical" evidence="4">
    <location>
        <begin position="476"/>
        <end position="495"/>
    </location>
</feature>
<dbReference type="CDD" id="cd03784">
    <property type="entry name" value="GT1_Gtf-like"/>
    <property type="match status" value="1"/>
</dbReference>
<keyword evidence="2" id="KW-0328">Glycosyltransferase</keyword>
<accession>A0ABD1D9H7</accession>
<evidence type="ECO:0000256" key="4">
    <source>
        <dbReference type="SAM" id="Phobius"/>
    </source>
</evidence>
<feature type="chain" id="PRO_5044826012" description="UDP-glucuronosyltransferase" evidence="5">
    <location>
        <begin position="20"/>
        <end position="509"/>
    </location>
</feature>
<dbReference type="PANTHER" id="PTHR48043:SF159">
    <property type="entry name" value="EG:EG0003.4 PROTEIN-RELATED"/>
    <property type="match status" value="1"/>
</dbReference>
<keyword evidence="4" id="KW-0472">Membrane</keyword>
<comment type="similarity">
    <text evidence="1">Belongs to the UDP-glycosyltransferase family.</text>
</comment>
<organism evidence="6 7">
    <name type="scientific">Culex pipiens pipiens</name>
    <name type="common">Northern house mosquito</name>
    <dbReference type="NCBI Taxonomy" id="38569"/>
    <lineage>
        <taxon>Eukaryota</taxon>
        <taxon>Metazoa</taxon>
        <taxon>Ecdysozoa</taxon>
        <taxon>Arthropoda</taxon>
        <taxon>Hexapoda</taxon>
        <taxon>Insecta</taxon>
        <taxon>Pterygota</taxon>
        <taxon>Neoptera</taxon>
        <taxon>Endopterygota</taxon>
        <taxon>Diptera</taxon>
        <taxon>Nematocera</taxon>
        <taxon>Culicoidea</taxon>
        <taxon>Culicidae</taxon>
        <taxon>Culicinae</taxon>
        <taxon>Culicini</taxon>
        <taxon>Culex</taxon>
        <taxon>Culex</taxon>
    </lineage>
</organism>
<dbReference type="InterPro" id="IPR050271">
    <property type="entry name" value="UDP-glycosyltransferase"/>
</dbReference>
<evidence type="ECO:0008006" key="8">
    <source>
        <dbReference type="Google" id="ProtNLM"/>
    </source>
</evidence>
<keyword evidence="3" id="KW-0808">Transferase</keyword>
<protein>
    <recommendedName>
        <fullName evidence="8">UDP-glucuronosyltransferase</fullName>
    </recommendedName>
</protein>
<dbReference type="Proteomes" id="UP001562425">
    <property type="component" value="Unassembled WGS sequence"/>
</dbReference>
<dbReference type="Gene3D" id="3.40.50.2000">
    <property type="entry name" value="Glycogen Phosphorylase B"/>
    <property type="match status" value="2"/>
</dbReference>
<feature type="signal peptide" evidence="5">
    <location>
        <begin position="1"/>
        <end position="19"/>
    </location>
</feature>
<evidence type="ECO:0000256" key="3">
    <source>
        <dbReference type="ARBA" id="ARBA00022679"/>
    </source>
</evidence>
<dbReference type="FunFam" id="3.40.50.2000:FF:000050">
    <property type="entry name" value="UDP-glucuronosyltransferase"/>
    <property type="match status" value="1"/>
</dbReference>
<dbReference type="GO" id="GO:0016757">
    <property type="term" value="F:glycosyltransferase activity"/>
    <property type="evidence" value="ECO:0007669"/>
    <property type="project" value="UniProtKB-KW"/>
</dbReference>
<evidence type="ECO:0000313" key="6">
    <source>
        <dbReference type="EMBL" id="KAL1396285.1"/>
    </source>
</evidence>
<keyword evidence="4" id="KW-0812">Transmembrane</keyword>
<dbReference type="SUPFAM" id="SSF53756">
    <property type="entry name" value="UDP-Glycosyltransferase/glycogen phosphorylase"/>
    <property type="match status" value="1"/>
</dbReference>
<evidence type="ECO:0000256" key="5">
    <source>
        <dbReference type="SAM" id="SignalP"/>
    </source>
</evidence>
<keyword evidence="4" id="KW-1133">Transmembrane helix</keyword>
<gene>
    <name evidence="6" type="ORF">pipiens_010632</name>
</gene>
<evidence type="ECO:0000256" key="1">
    <source>
        <dbReference type="ARBA" id="ARBA00009995"/>
    </source>
</evidence>
<reference evidence="6 7" key="1">
    <citation type="submission" date="2024-05" db="EMBL/GenBank/DDBJ databases">
        <title>Culex pipiens pipiens assembly and annotation.</title>
        <authorList>
            <person name="Alout H."/>
            <person name="Durand T."/>
        </authorList>
    </citation>
    <scope>NUCLEOTIDE SEQUENCE [LARGE SCALE GENOMIC DNA]</scope>
    <source>
        <strain evidence="6">HA-2024</strain>
        <tissue evidence="6">Whole body</tissue>
    </source>
</reference>
<comment type="caution">
    <text evidence="6">The sequence shown here is derived from an EMBL/GenBank/DDBJ whole genome shotgun (WGS) entry which is preliminary data.</text>
</comment>
<dbReference type="InterPro" id="IPR002213">
    <property type="entry name" value="UDP_glucos_trans"/>
</dbReference>
<sequence>MRLTVTILVLTTLAWSVQGYRILSINASPSRSHVIVQEALAKELARRGHQVTMVSPYPAGKPLENYRQIVVPLDSYWKATMSKFMEDQSKIALFMNMPKMNQIMQDAANNTINHPEVQRIIREEPFDLFITGLMSDFVLGVAYQLGVPSVVVCPNAAMEMVNSMVGNPAPLATVPNPMVGATNAMTFTDRLKNLLGKAIEGGFAWYMKTSSEQYYNSNFPRDQFPSYDEVRRNVSLVLINQYFTKTAARPYVQAMVEVGGLQIKPVPDPLPADLQEWLDGATDGVIFFSMGTNLQSSTIPAEKLQALVATFGKLKQRVIWKWDSEDIPNKPANILLKSWLPQDDILAHKNVRLFITHGGLGGIAEAQYHGVPLVGMPMFGDQPFNLERVREEGWAVVVPFADLTEQALTDAVGEVLHNPSYSQKVKELSTLYRDRPLSAMDTAVFWTEYVIRHKGARHMRYSGVDLNFVQMNMLDVWAFLGVLVLVGVKVTLWTCSKCCGKRSAKYKMN</sequence>
<keyword evidence="7" id="KW-1185">Reference proteome</keyword>
<name>A0ABD1D9H7_CULPP</name>
<dbReference type="AlphaFoldDB" id="A0ABD1D9H7"/>
<evidence type="ECO:0000313" key="7">
    <source>
        <dbReference type="Proteomes" id="UP001562425"/>
    </source>
</evidence>
<keyword evidence="5" id="KW-0732">Signal</keyword>
<dbReference type="PANTHER" id="PTHR48043">
    <property type="entry name" value="EG:EG0003.4 PROTEIN-RELATED"/>
    <property type="match status" value="1"/>
</dbReference>
<evidence type="ECO:0000256" key="2">
    <source>
        <dbReference type="ARBA" id="ARBA00022676"/>
    </source>
</evidence>
<proteinExistence type="inferred from homology"/>